<dbReference type="InterPro" id="IPR044094">
    <property type="entry name" value="AtsA-like_MBL-fold"/>
</dbReference>
<dbReference type="GO" id="GO:0042781">
    <property type="term" value="F:3'-tRNA processing endoribonuclease activity"/>
    <property type="evidence" value="ECO:0007669"/>
    <property type="project" value="TreeGrafter"/>
</dbReference>
<name>A0A6L7GQQ5_9ACTN</name>
<dbReference type="CDD" id="cd07719">
    <property type="entry name" value="arylsulfatase_AtsA-like_MBL-fold"/>
    <property type="match status" value="1"/>
</dbReference>
<keyword evidence="7" id="KW-1185">Reference proteome</keyword>
<dbReference type="InterPro" id="IPR036866">
    <property type="entry name" value="RibonucZ/Hydroxyglut_hydro"/>
</dbReference>
<comment type="caution">
    <text evidence="6">The sequence shown here is derived from an EMBL/GenBank/DDBJ whole genome shotgun (WGS) entry which is preliminary data.</text>
</comment>
<evidence type="ECO:0000313" key="7">
    <source>
        <dbReference type="Proteomes" id="UP000475545"/>
    </source>
</evidence>
<dbReference type="InterPro" id="IPR001279">
    <property type="entry name" value="Metallo-B-lactamas"/>
</dbReference>
<evidence type="ECO:0000256" key="4">
    <source>
        <dbReference type="SAM" id="SignalP"/>
    </source>
</evidence>
<dbReference type="Gene3D" id="3.60.15.10">
    <property type="entry name" value="Ribonuclease Z/Hydroxyacylglutathione hydrolase-like"/>
    <property type="match status" value="1"/>
</dbReference>
<evidence type="ECO:0000313" key="6">
    <source>
        <dbReference type="EMBL" id="MXP21677.1"/>
    </source>
</evidence>
<sequence>MKFNRRTALRSAMLAAGGAAVAGTAATPLGAGEATALPIPVPRTGAHLVLLGTAAGPVPMAGRTGVSTALVVDGHIYLIDFGHGAFEQFQRSGLAIGDLDRIFVTHMHSDHLADLFTLLWLRFGGVDPMTHPVHIHGPASARELPDFIGRPGGTVNPDNPTPGLADFLRLNTAAAAYDINTRMRDEGWPDFRSMFHGHEIPTPDVGASARGNVAPRMKPFTVMSDARVRVSAILVEHPPIFPSYGFRFDTRYGSVVVSGDTTITPNMVTLARGADVLVHEVIDLKVVRNAGGLSPEQVQHHERAHSDVTRVGALAAEAGVKTLVLNHLAPGTKEIPDLLWLTQAQRGFRGRVIVGNDLMRLPLG</sequence>
<keyword evidence="1" id="KW-0540">Nuclease</keyword>
<dbReference type="PANTHER" id="PTHR46018">
    <property type="entry name" value="ZINC PHOSPHODIESTERASE ELAC PROTEIN 1"/>
    <property type="match status" value="1"/>
</dbReference>
<gene>
    <name evidence="6" type="ORF">GIY30_09990</name>
</gene>
<accession>A0A6L7GQQ5</accession>
<proteinExistence type="predicted"/>
<evidence type="ECO:0000256" key="3">
    <source>
        <dbReference type="ARBA" id="ARBA00022801"/>
    </source>
</evidence>
<keyword evidence="2" id="KW-0255">Endonuclease</keyword>
<dbReference type="Proteomes" id="UP000475545">
    <property type="component" value="Unassembled WGS sequence"/>
</dbReference>
<keyword evidence="4" id="KW-0732">Signal</keyword>
<protein>
    <submittedName>
        <fullName evidence="6">MBL fold metallo-hydrolase</fullName>
    </submittedName>
</protein>
<dbReference type="InterPro" id="IPR006311">
    <property type="entry name" value="TAT_signal"/>
</dbReference>
<keyword evidence="3 6" id="KW-0378">Hydrolase</keyword>
<dbReference type="Pfam" id="PF00753">
    <property type="entry name" value="Lactamase_B"/>
    <property type="match status" value="1"/>
</dbReference>
<feature type="domain" description="Metallo-beta-lactamase" evidence="5">
    <location>
        <begin position="65"/>
        <end position="118"/>
    </location>
</feature>
<feature type="chain" id="PRO_5039585505" evidence="4">
    <location>
        <begin position="23"/>
        <end position="364"/>
    </location>
</feature>
<dbReference type="PANTHER" id="PTHR46018:SF2">
    <property type="entry name" value="ZINC PHOSPHODIESTERASE ELAC PROTEIN 1"/>
    <property type="match status" value="1"/>
</dbReference>
<dbReference type="AlphaFoldDB" id="A0A6L7GQQ5"/>
<feature type="signal peptide" evidence="4">
    <location>
        <begin position="1"/>
        <end position="22"/>
    </location>
</feature>
<dbReference type="RefSeq" id="WP_160901843.1">
    <property type="nucleotide sequence ID" value="NZ_CP102850.1"/>
</dbReference>
<dbReference type="PROSITE" id="PS51318">
    <property type="entry name" value="TAT"/>
    <property type="match status" value="1"/>
</dbReference>
<dbReference type="EMBL" id="WMBR01000002">
    <property type="protein sequence ID" value="MXP21677.1"/>
    <property type="molecule type" value="Genomic_DNA"/>
</dbReference>
<organism evidence="6 7">
    <name type="scientific">Gordonia mangrovi</name>
    <dbReference type="NCBI Taxonomy" id="2665643"/>
    <lineage>
        <taxon>Bacteria</taxon>
        <taxon>Bacillati</taxon>
        <taxon>Actinomycetota</taxon>
        <taxon>Actinomycetes</taxon>
        <taxon>Mycobacteriales</taxon>
        <taxon>Gordoniaceae</taxon>
        <taxon>Gordonia</taxon>
    </lineage>
</organism>
<dbReference type="SUPFAM" id="SSF56281">
    <property type="entry name" value="Metallo-hydrolase/oxidoreductase"/>
    <property type="match status" value="1"/>
</dbReference>
<evidence type="ECO:0000259" key="5">
    <source>
        <dbReference type="Pfam" id="PF00753"/>
    </source>
</evidence>
<evidence type="ECO:0000256" key="1">
    <source>
        <dbReference type="ARBA" id="ARBA00022722"/>
    </source>
</evidence>
<reference evidence="6 7" key="1">
    <citation type="submission" date="2019-11" db="EMBL/GenBank/DDBJ databases">
        <title>Gordonia sp. nov., a novel actinobacterium isolated from mangrove soil in Hainan.</title>
        <authorList>
            <person name="Huang X."/>
            <person name="Xie Y."/>
            <person name="Chu X."/>
            <person name="Xiao K."/>
        </authorList>
    </citation>
    <scope>NUCLEOTIDE SEQUENCE [LARGE SCALE GENOMIC DNA]</scope>
    <source>
        <strain evidence="6 7">HNM0687</strain>
    </source>
</reference>
<evidence type="ECO:0000256" key="2">
    <source>
        <dbReference type="ARBA" id="ARBA00022759"/>
    </source>
</evidence>